<dbReference type="EMBL" id="VYQF01000005">
    <property type="protein sequence ID" value="KAA9037719.1"/>
    <property type="molecule type" value="Genomic_DNA"/>
</dbReference>
<dbReference type="InterPro" id="IPR013249">
    <property type="entry name" value="RNA_pol_sigma70_r4_t2"/>
</dbReference>
<evidence type="ECO:0000256" key="3">
    <source>
        <dbReference type="ARBA" id="ARBA00023082"/>
    </source>
</evidence>
<comment type="similarity">
    <text evidence="1">Belongs to the sigma-70 factor family. ECF subfamily.</text>
</comment>
<dbReference type="CDD" id="cd06171">
    <property type="entry name" value="Sigma70_r4"/>
    <property type="match status" value="1"/>
</dbReference>
<feature type="domain" description="RNA polymerase sigma-70 region 2" evidence="5">
    <location>
        <begin position="32"/>
        <end position="97"/>
    </location>
</feature>
<dbReference type="InterPro" id="IPR007627">
    <property type="entry name" value="RNA_pol_sigma70_r2"/>
</dbReference>
<dbReference type="Pfam" id="PF04542">
    <property type="entry name" value="Sigma70_r2"/>
    <property type="match status" value="1"/>
</dbReference>
<dbReference type="InterPro" id="IPR013324">
    <property type="entry name" value="RNA_pol_sigma_r3/r4-like"/>
</dbReference>
<dbReference type="InterPro" id="IPR013325">
    <property type="entry name" value="RNA_pol_sigma_r2"/>
</dbReference>
<evidence type="ECO:0000313" key="8">
    <source>
        <dbReference type="Proteomes" id="UP000326903"/>
    </source>
</evidence>
<evidence type="ECO:0000256" key="2">
    <source>
        <dbReference type="ARBA" id="ARBA00023015"/>
    </source>
</evidence>
<evidence type="ECO:0000259" key="5">
    <source>
        <dbReference type="Pfam" id="PF04542"/>
    </source>
</evidence>
<dbReference type="InterPro" id="IPR039425">
    <property type="entry name" value="RNA_pol_sigma-70-like"/>
</dbReference>
<dbReference type="PANTHER" id="PTHR43133:SF46">
    <property type="entry name" value="RNA POLYMERASE SIGMA-70 FACTOR ECF SUBFAMILY"/>
    <property type="match status" value="1"/>
</dbReference>
<keyword evidence="8" id="KW-1185">Reference proteome</keyword>
<proteinExistence type="inferred from homology"/>
<dbReference type="PANTHER" id="PTHR43133">
    <property type="entry name" value="RNA POLYMERASE ECF-TYPE SIGMA FACTO"/>
    <property type="match status" value="1"/>
</dbReference>
<dbReference type="Gene3D" id="1.10.1740.10">
    <property type="match status" value="1"/>
</dbReference>
<dbReference type="Proteomes" id="UP000326903">
    <property type="component" value="Unassembled WGS sequence"/>
</dbReference>
<dbReference type="SUPFAM" id="SSF88659">
    <property type="entry name" value="Sigma3 and sigma4 domains of RNA polymerase sigma factors"/>
    <property type="match status" value="1"/>
</dbReference>
<evidence type="ECO:0000256" key="4">
    <source>
        <dbReference type="ARBA" id="ARBA00023163"/>
    </source>
</evidence>
<dbReference type="NCBIfam" id="TIGR02937">
    <property type="entry name" value="sigma70-ECF"/>
    <property type="match status" value="1"/>
</dbReference>
<evidence type="ECO:0000259" key="6">
    <source>
        <dbReference type="Pfam" id="PF08281"/>
    </source>
</evidence>
<evidence type="ECO:0000313" key="7">
    <source>
        <dbReference type="EMBL" id="KAA9037719.1"/>
    </source>
</evidence>
<accession>A0A5J5IFX9</accession>
<dbReference type="InterPro" id="IPR014284">
    <property type="entry name" value="RNA_pol_sigma-70_dom"/>
</dbReference>
<dbReference type="GO" id="GO:0016987">
    <property type="term" value="F:sigma factor activity"/>
    <property type="evidence" value="ECO:0007669"/>
    <property type="project" value="UniProtKB-KW"/>
</dbReference>
<dbReference type="InterPro" id="IPR036388">
    <property type="entry name" value="WH-like_DNA-bd_sf"/>
</dbReference>
<dbReference type="GO" id="GO:0003677">
    <property type="term" value="F:DNA binding"/>
    <property type="evidence" value="ECO:0007669"/>
    <property type="project" value="InterPro"/>
</dbReference>
<reference evidence="7 8" key="1">
    <citation type="submission" date="2019-09" db="EMBL/GenBank/DDBJ databases">
        <title>Draft genome sequence of Ginsengibacter sp. BR5-29.</title>
        <authorList>
            <person name="Im W.-T."/>
        </authorList>
    </citation>
    <scope>NUCLEOTIDE SEQUENCE [LARGE SCALE GENOMIC DNA]</scope>
    <source>
        <strain evidence="7 8">BR5-29</strain>
    </source>
</reference>
<name>A0A5J5IFX9_9BACT</name>
<keyword evidence="4" id="KW-0804">Transcription</keyword>
<keyword evidence="3" id="KW-0731">Sigma factor</keyword>
<gene>
    <name evidence="7" type="ORF">FW778_16635</name>
</gene>
<sequence length="197" mass="23109">MLAMRQPEPLTIDDSLLLEKVKDGSTHAFNLLFEKYWEKAYSAAYKRLKNGEDAKDIVQEIFTKIWLNRQTHMIENFPAYLHVAIRNNVIKSLSKQKHFHPFFDILENIPEKNSQADANLLWKEFFKSYEELMESLPPKRQIIFRLRYQEDLSTKVISMKLGITRKTVQNQLGKAIETLRVSLLRILTIAIILITTS</sequence>
<keyword evidence="2" id="KW-0805">Transcription regulation</keyword>
<protein>
    <submittedName>
        <fullName evidence="7">Sigma-70 family RNA polymerase sigma factor</fullName>
    </submittedName>
</protein>
<dbReference type="Gene3D" id="1.10.10.10">
    <property type="entry name" value="Winged helix-like DNA-binding domain superfamily/Winged helix DNA-binding domain"/>
    <property type="match status" value="1"/>
</dbReference>
<organism evidence="7 8">
    <name type="scientific">Ginsengibacter hankyongi</name>
    <dbReference type="NCBI Taxonomy" id="2607284"/>
    <lineage>
        <taxon>Bacteria</taxon>
        <taxon>Pseudomonadati</taxon>
        <taxon>Bacteroidota</taxon>
        <taxon>Chitinophagia</taxon>
        <taxon>Chitinophagales</taxon>
        <taxon>Chitinophagaceae</taxon>
        <taxon>Ginsengibacter</taxon>
    </lineage>
</organism>
<dbReference type="Pfam" id="PF08281">
    <property type="entry name" value="Sigma70_r4_2"/>
    <property type="match status" value="1"/>
</dbReference>
<dbReference type="GO" id="GO:0006352">
    <property type="term" value="P:DNA-templated transcription initiation"/>
    <property type="evidence" value="ECO:0007669"/>
    <property type="project" value="InterPro"/>
</dbReference>
<comment type="caution">
    <text evidence="7">The sequence shown here is derived from an EMBL/GenBank/DDBJ whole genome shotgun (WGS) entry which is preliminary data.</text>
</comment>
<feature type="domain" description="RNA polymerase sigma factor 70 region 4 type 2" evidence="6">
    <location>
        <begin position="129"/>
        <end position="178"/>
    </location>
</feature>
<dbReference type="AlphaFoldDB" id="A0A5J5IFX9"/>
<dbReference type="SUPFAM" id="SSF88946">
    <property type="entry name" value="Sigma2 domain of RNA polymerase sigma factors"/>
    <property type="match status" value="1"/>
</dbReference>
<evidence type="ECO:0000256" key="1">
    <source>
        <dbReference type="ARBA" id="ARBA00010641"/>
    </source>
</evidence>